<evidence type="ECO:0000256" key="4">
    <source>
        <dbReference type="ARBA" id="ARBA00023295"/>
    </source>
</evidence>
<comment type="similarity">
    <text evidence="1 7">Belongs to the glycosyl hydrolase 43 family.</text>
</comment>
<keyword evidence="2 8" id="KW-0732">Signal</keyword>
<dbReference type="GeneID" id="54579346"/>
<dbReference type="GO" id="GO:0005975">
    <property type="term" value="P:carbohydrate metabolic process"/>
    <property type="evidence" value="ECO:0007669"/>
    <property type="project" value="InterPro"/>
</dbReference>
<feature type="site" description="Important for catalytic activity, responsible for pKa modulation of the active site Glu and correct orientation of both the proton donor and substrate" evidence="6">
    <location>
        <position position="141"/>
    </location>
</feature>
<keyword evidence="10" id="KW-1185">Reference proteome</keyword>
<evidence type="ECO:0000256" key="8">
    <source>
        <dbReference type="SAM" id="SignalP"/>
    </source>
</evidence>
<protein>
    <submittedName>
        <fullName evidence="9">Glycoside hydrolase family 43 protein</fullName>
    </submittedName>
</protein>
<dbReference type="AlphaFoldDB" id="A0A6A6I7I3"/>
<dbReference type="Proteomes" id="UP000800094">
    <property type="component" value="Unassembled WGS sequence"/>
</dbReference>
<gene>
    <name evidence="9" type="ORF">BU26DRAFT_489334</name>
</gene>
<dbReference type="InterPro" id="IPR023296">
    <property type="entry name" value="Glyco_hydro_beta-prop_sf"/>
</dbReference>
<evidence type="ECO:0000256" key="6">
    <source>
        <dbReference type="PIRSR" id="PIRSR606710-2"/>
    </source>
</evidence>
<accession>A0A6A6I7I3</accession>
<evidence type="ECO:0000256" key="1">
    <source>
        <dbReference type="ARBA" id="ARBA00009865"/>
    </source>
</evidence>
<dbReference type="RefSeq" id="XP_033681335.1">
    <property type="nucleotide sequence ID" value="XM_033826016.1"/>
</dbReference>
<evidence type="ECO:0000256" key="2">
    <source>
        <dbReference type="ARBA" id="ARBA00022729"/>
    </source>
</evidence>
<reference evidence="9" key="1">
    <citation type="journal article" date="2020" name="Stud. Mycol.">
        <title>101 Dothideomycetes genomes: a test case for predicting lifestyles and emergence of pathogens.</title>
        <authorList>
            <person name="Haridas S."/>
            <person name="Albert R."/>
            <person name="Binder M."/>
            <person name="Bloem J."/>
            <person name="Labutti K."/>
            <person name="Salamov A."/>
            <person name="Andreopoulos B."/>
            <person name="Baker S."/>
            <person name="Barry K."/>
            <person name="Bills G."/>
            <person name="Bluhm B."/>
            <person name="Cannon C."/>
            <person name="Castanera R."/>
            <person name="Culley D."/>
            <person name="Daum C."/>
            <person name="Ezra D."/>
            <person name="Gonzalez J."/>
            <person name="Henrissat B."/>
            <person name="Kuo A."/>
            <person name="Liang C."/>
            <person name="Lipzen A."/>
            <person name="Lutzoni F."/>
            <person name="Magnuson J."/>
            <person name="Mondo S."/>
            <person name="Nolan M."/>
            <person name="Ohm R."/>
            <person name="Pangilinan J."/>
            <person name="Park H.-J."/>
            <person name="Ramirez L."/>
            <person name="Alfaro M."/>
            <person name="Sun H."/>
            <person name="Tritt A."/>
            <person name="Yoshinaga Y."/>
            <person name="Zwiers L.-H."/>
            <person name="Turgeon B."/>
            <person name="Goodwin S."/>
            <person name="Spatafora J."/>
            <person name="Crous P."/>
            <person name="Grigoriev I."/>
        </authorList>
    </citation>
    <scope>NUCLEOTIDE SEQUENCE</scope>
    <source>
        <strain evidence="9">CBS 122368</strain>
    </source>
</reference>
<dbReference type="Gene3D" id="2.115.10.20">
    <property type="entry name" value="Glycosyl hydrolase domain, family 43"/>
    <property type="match status" value="1"/>
</dbReference>
<feature type="chain" id="PRO_5025671797" evidence="8">
    <location>
        <begin position="22"/>
        <end position="324"/>
    </location>
</feature>
<dbReference type="OrthoDB" id="272289at2759"/>
<proteinExistence type="inferred from homology"/>
<evidence type="ECO:0000256" key="7">
    <source>
        <dbReference type="RuleBase" id="RU361187"/>
    </source>
</evidence>
<keyword evidence="4 7" id="KW-0326">Glycosidase</keyword>
<feature type="active site" description="Proton acceptor" evidence="5">
    <location>
        <position position="35"/>
    </location>
</feature>
<dbReference type="InterPro" id="IPR006710">
    <property type="entry name" value="Glyco_hydro_43"/>
</dbReference>
<dbReference type="GO" id="GO:0004553">
    <property type="term" value="F:hydrolase activity, hydrolyzing O-glycosyl compounds"/>
    <property type="evidence" value="ECO:0007669"/>
    <property type="project" value="InterPro"/>
</dbReference>
<dbReference type="SUPFAM" id="SSF75005">
    <property type="entry name" value="Arabinanase/levansucrase/invertase"/>
    <property type="match status" value="1"/>
</dbReference>
<dbReference type="CDD" id="cd18820">
    <property type="entry name" value="GH43_LbAraf43-like"/>
    <property type="match status" value="1"/>
</dbReference>
<evidence type="ECO:0000313" key="10">
    <source>
        <dbReference type="Proteomes" id="UP000800094"/>
    </source>
</evidence>
<keyword evidence="3 7" id="KW-0378">Hydrolase</keyword>
<evidence type="ECO:0000256" key="5">
    <source>
        <dbReference type="PIRSR" id="PIRSR606710-1"/>
    </source>
</evidence>
<evidence type="ECO:0000313" key="9">
    <source>
        <dbReference type="EMBL" id="KAF2246331.1"/>
    </source>
</evidence>
<dbReference type="Pfam" id="PF04616">
    <property type="entry name" value="Glyco_hydro_43"/>
    <property type="match status" value="1"/>
</dbReference>
<dbReference type="EMBL" id="ML987199">
    <property type="protein sequence ID" value="KAF2246331.1"/>
    <property type="molecule type" value="Genomic_DNA"/>
</dbReference>
<feature type="active site" description="Proton donor" evidence="5">
    <location>
        <position position="199"/>
    </location>
</feature>
<dbReference type="PANTHER" id="PTHR43817">
    <property type="entry name" value="GLYCOSYL HYDROLASE"/>
    <property type="match status" value="1"/>
</dbReference>
<feature type="signal peptide" evidence="8">
    <location>
        <begin position="1"/>
        <end position="21"/>
    </location>
</feature>
<name>A0A6A6I7I3_9PLEO</name>
<evidence type="ECO:0000256" key="3">
    <source>
        <dbReference type="ARBA" id="ARBA00022801"/>
    </source>
</evidence>
<sequence>MHFLSLLTALILALFSPLASAANYTNPLKTTDGSDPHIAWSGGYYYLMTTTWSNLQITRATTLNGLKSGEKRTVWTDATASRCCNVWAPELHYLDGAWYIYYTAGNSANLDGQRSHVLKGGATPWDPFTYLAQLTSTWGIDGTILRFSTWGNYFVYSCFSGSLQSLCIAPLTSPGKLGASKVLSTPTNAWERVGNPVMEGPAAMYHGGTTYLSYSASYCWTSSYSLGLLTWNGSGDPSLSASWSKSGPWLTSANGNYGPGHNGFFQSPDGTEIWNVYHATSNSAGACDGSRYTMAQKVNWNANGTPNFGSPARLGTSYVGPLGE</sequence>
<dbReference type="PANTHER" id="PTHR43817:SF1">
    <property type="entry name" value="HYDROLASE, FAMILY 43, PUTATIVE (AFU_ORTHOLOGUE AFUA_3G01660)-RELATED"/>
    <property type="match status" value="1"/>
</dbReference>
<organism evidence="9 10">
    <name type="scientific">Trematosphaeria pertusa</name>
    <dbReference type="NCBI Taxonomy" id="390896"/>
    <lineage>
        <taxon>Eukaryota</taxon>
        <taxon>Fungi</taxon>
        <taxon>Dikarya</taxon>
        <taxon>Ascomycota</taxon>
        <taxon>Pezizomycotina</taxon>
        <taxon>Dothideomycetes</taxon>
        <taxon>Pleosporomycetidae</taxon>
        <taxon>Pleosporales</taxon>
        <taxon>Massarineae</taxon>
        <taxon>Trematosphaeriaceae</taxon>
        <taxon>Trematosphaeria</taxon>
    </lineage>
</organism>